<sequence length="160" mass="17104">MHLHELRSPEGSRHRPKRVGRGTGSGKGKTSGRGQKGQNARSQGFRLGFEGGQMPLSQRLPKLGGFKNRSRVEYAPVNLTKLNRFEDGATLTPEAFYGTGLVAQGQPIKLLGTGTLRRKLTVTAHATSESARSAIEAKGGKVTVLSAQLAAQDQAPSKEE</sequence>
<protein>
    <recommendedName>
        <fullName evidence="4">Large ribosomal subunit protein uL15</fullName>
    </recommendedName>
</protein>
<reference evidence="7 8" key="1">
    <citation type="submission" date="2020-10" db="EMBL/GenBank/DDBJ databases">
        <title>Ca. Dormibacterota MAGs.</title>
        <authorList>
            <person name="Montgomery K."/>
        </authorList>
    </citation>
    <scope>NUCLEOTIDE SEQUENCE [LARGE SCALE GENOMIC DNA]</scope>
    <source>
        <strain evidence="7">SC8811_S16_3</strain>
    </source>
</reference>
<dbReference type="Pfam" id="PF00828">
    <property type="entry name" value="Ribosomal_L27A"/>
    <property type="match status" value="1"/>
</dbReference>
<dbReference type="GO" id="GO:0006412">
    <property type="term" value="P:translation"/>
    <property type="evidence" value="ECO:0007669"/>
    <property type="project" value="UniProtKB-UniRule"/>
</dbReference>
<keyword evidence="2 4" id="KW-0689">Ribosomal protein</keyword>
<feature type="compositionally biased region" description="Gly residues" evidence="5">
    <location>
        <begin position="21"/>
        <end position="35"/>
    </location>
</feature>
<dbReference type="PANTHER" id="PTHR12934:SF11">
    <property type="entry name" value="LARGE RIBOSOMAL SUBUNIT PROTEIN UL15M"/>
    <property type="match status" value="1"/>
</dbReference>
<dbReference type="PANTHER" id="PTHR12934">
    <property type="entry name" value="50S RIBOSOMAL PROTEIN L15"/>
    <property type="match status" value="1"/>
</dbReference>
<gene>
    <name evidence="4 7" type="primary">rplO</name>
    <name evidence="7" type="ORF">JF888_02690</name>
</gene>
<proteinExistence type="inferred from homology"/>
<dbReference type="AlphaFoldDB" id="A0A934KGB8"/>
<evidence type="ECO:0000259" key="6">
    <source>
        <dbReference type="Pfam" id="PF00828"/>
    </source>
</evidence>
<evidence type="ECO:0000313" key="7">
    <source>
        <dbReference type="EMBL" id="MBJ7602093.1"/>
    </source>
</evidence>
<keyword evidence="3 4" id="KW-0687">Ribonucleoprotein</keyword>
<comment type="caution">
    <text evidence="7">The sequence shown here is derived from an EMBL/GenBank/DDBJ whole genome shotgun (WGS) entry which is preliminary data.</text>
</comment>
<dbReference type="InterPro" id="IPR036227">
    <property type="entry name" value="Ribosomal_uL15/eL18_sf"/>
</dbReference>
<dbReference type="SUPFAM" id="SSF52080">
    <property type="entry name" value="Ribosomal proteins L15p and L18e"/>
    <property type="match status" value="1"/>
</dbReference>
<comment type="subunit">
    <text evidence="4">Part of the 50S ribosomal subunit.</text>
</comment>
<dbReference type="InterPro" id="IPR005749">
    <property type="entry name" value="Ribosomal_uL15_bac-type"/>
</dbReference>
<dbReference type="Proteomes" id="UP000620075">
    <property type="component" value="Unassembled WGS sequence"/>
</dbReference>
<evidence type="ECO:0000313" key="8">
    <source>
        <dbReference type="Proteomes" id="UP000620075"/>
    </source>
</evidence>
<comment type="function">
    <text evidence="4">Binds to the 23S rRNA.</text>
</comment>
<feature type="compositionally biased region" description="Basic and acidic residues" evidence="5">
    <location>
        <begin position="1"/>
        <end position="13"/>
    </location>
</feature>
<feature type="region of interest" description="Disordered" evidence="5">
    <location>
        <begin position="1"/>
        <end position="63"/>
    </location>
</feature>
<dbReference type="GO" id="GO:0019843">
    <property type="term" value="F:rRNA binding"/>
    <property type="evidence" value="ECO:0007669"/>
    <property type="project" value="UniProtKB-UniRule"/>
</dbReference>
<feature type="domain" description="Large ribosomal subunit protein uL15/eL18" evidence="6">
    <location>
        <begin position="76"/>
        <end position="143"/>
    </location>
</feature>
<evidence type="ECO:0000256" key="5">
    <source>
        <dbReference type="SAM" id="MobiDB-lite"/>
    </source>
</evidence>
<dbReference type="GO" id="GO:0003735">
    <property type="term" value="F:structural constituent of ribosome"/>
    <property type="evidence" value="ECO:0007669"/>
    <property type="project" value="InterPro"/>
</dbReference>
<dbReference type="NCBIfam" id="TIGR01071">
    <property type="entry name" value="rplO_bact"/>
    <property type="match status" value="1"/>
</dbReference>
<keyword evidence="4" id="KW-0694">RNA-binding</keyword>
<dbReference type="HAMAP" id="MF_01341">
    <property type="entry name" value="Ribosomal_uL15"/>
    <property type="match status" value="1"/>
</dbReference>
<dbReference type="Gene3D" id="3.100.10.10">
    <property type="match status" value="1"/>
</dbReference>
<dbReference type="InterPro" id="IPR030878">
    <property type="entry name" value="Ribosomal_uL15"/>
</dbReference>
<dbReference type="EMBL" id="JAEKNQ010000013">
    <property type="protein sequence ID" value="MBJ7602093.1"/>
    <property type="molecule type" value="Genomic_DNA"/>
</dbReference>
<evidence type="ECO:0000256" key="4">
    <source>
        <dbReference type="HAMAP-Rule" id="MF_01341"/>
    </source>
</evidence>
<dbReference type="RefSeq" id="WP_338176484.1">
    <property type="nucleotide sequence ID" value="NZ_JAEKNQ010000013.1"/>
</dbReference>
<evidence type="ECO:0000256" key="3">
    <source>
        <dbReference type="ARBA" id="ARBA00023274"/>
    </source>
</evidence>
<evidence type="ECO:0000256" key="1">
    <source>
        <dbReference type="ARBA" id="ARBA00007320"/>
    </source>
</evidence>
<accession>A0A934KGB8</accession>
<dbReference type="GO" id="GO:0022625">
    <property type="term" value="C:cytosolic large ribosomal subunit"/>
    <property type="evidence" value="ECO:0007669"/>
    <property type="project" value="TreeGrafter"/>
</dbReference>
<comment type="similarity">
    <text evidence="1 4">Belongs to the universal ribosomal protein uL15 family.</text>
</comment>
<evidence type="ECO:0000256" key="2">
    <source>
        <dbReference type="ARBA" id="ARBA00022980"/>
    </source>
</evidence>
<name>A0A934KGB8_9BACT</name>
<keyword evidence="4" id="KW-0699">rRNA-binding</keyword>
<organism evidence="7 8">
    <name type="scientific">Candidatus Dormiibacter inghamiae</name>
    <dbReference type="NCBI Taxonomy" id="3127013"/>
    <lineage>
        <taxon>Bacteria</taxon>
        <taxon>Bacillati</taxon>
        <taxon>Candidatus Dormiibacterota</taxon>
        <taxon>Candidatus Dormibacteria</taxon>
        <taxon>Candidatus Dormibacterales</taxon>
        <taxon>Candidatus Dormibacteraceae</taxon>
        <taxon>Candidatus Dormiibacter</taxon>
    </lineage>
</organism>
<dbReference type="InterPro" id="IPR021131">
    <property type="entry name" value="Ribosomal_uL15/eL18"/>
</dbReference>